<evidence type="ECO:0000256" key="1">
    <source>
        <dbReference type="SAM" id="MobiDB-lite"/>
    </source>
</evidence>
<organism evidence="2">
    <name type="scientific">viral metagenome</name>
    <dbReference type="NCBI Taxonomy" id="1070528"/>
    <lineage>
        <taxon>unclassified sequences</taxon>
        <taxon>metagenomes</taxon>
        <taxon>organismal metagenomes</taxon>
    </lineage>
</organism>
<feature type="compositionally biased region" description="Polar residues" evidence="1">
    <location>
        <begin position="101"/>
        <end position="110"/>
    </location>
</feature>
<accession>A0A6C0KYH0</accession>
<feature type="region of interest" description="Disordered" evidence="1">
    <location>
        <begin position="84"/>
        <end position="134"/>
    </location>
</feature>
<protein>
    <submittedName>
        <fullName evidence="2">Uncharacterized protein</fullName>
    </submittedName>
</protein>
<reference evidence="2" key="1">
    <citation type="journal article" date="2020" name="Nature">
        <title>Giant virus diversity and host interactions through global metagenomics.</title>
        <authorList>
            <person name="Schulz F."/>
            <person name="Roux S."/>
            <person name="Paez-Espino D."/>
            <person name="Jungbluth S."/>
            <person name="Walsh D.A."/>
            <person name="Denef V.J."/>
            <person name="McMahon K.D."/>
            <person name="Konstantinidis K.T."/>
            <person name="Eloe-Fadrosh E.A."/>
            <person name="Kyrpides N.C."/>
            <person name="Woyke T."/>
        </authorList>
    </citation>
    <scope>NUCLEOTIDE SEQUENCE</scope>
    <source>
        <strain evidence="2">GVMAG-S-ERX555907-63</strain>
    </source>
</reference>
<proteinExistence type="predicted"/>
<dbReference type="AlphaFoldDB" id="A0A6C0KYH0"/>
<feature type="region of interest" description="Disordered" evidence="1">
    <location>
        <begin position="177"/>
        <end position="206"/>
    </location>
</feature>
<dbReference type="EMBL" id="MN741021">
    <property type="protein sequence ID" value="QHU23022.1"/>
    <property type="molecule type" value="Genomic_DNA"/>
</dbReference>
<name>A0A6C0KYH0_9ZZZZ</name>
<sequence length="206" mass="22564">MCQYKQTVYESTGPGSYMLGTPPPSCDYCYPSAPTVRLQNAGNSINRNVPLIDTESELLTLSRPASKCPTDVLYKGNIPSNASKINPGLRNGKTVEAYENPSKSNSSRSEGLTHFPDCFPHTIESRDSDPASNLRGTGFDRWEYLCQNPQDNVLMPFDNNVANRIVVKDNHRPLIPKPIDPRLGLPPNTGAPLCEKTSPVCSAPTK</sequence>
<evidence type="ECO:0000313" key="2">
    <source>
        <dbReference type="EMBL" id="QHU23022.1"/>
    </source>
</evidence>